<accession>A0A919RIB9</accession>
<dbReference type="Gene3D" id="3.30.2290.10">
    <property type="entry name" value="PmbA/TldD superfamily"/>
    <property type="match status" value="1"/>
</dbReference>
<dbReference type="Proteomes" id="UP000606172">
    <property type="component" value="Unassembled WGS sequence"/>
</dbReference>
<gene>
    <name evidence="7" type="ORF">Ssi02_40680</name>
</gene>
<name>A0A919RIB9_9ACTN</name>
<sequence length="499" mass="54396">MRQIDPDFLALPLRQLADAALQRARELGAEHADFRFERVRAETLRLYDARLEGSIDSDDLGFAVRVIKNGTWGFAAAIEPTPEAAALAAEQAVRVATVAAAVNREPIELAPEPVHADAVWVSAYEVDPFDVPMKDKVELLSGWSADLLKDSRVDHVSATLMAVKEQKFYADTAGTVTTQQRVRLHPELVAARVEGNRFDDMATLAPPVGRGYEYLTGTGWDFPGELARMPEYLAEKLAAPSVEAGDYDLVIDPTNLWLTIHESIGHATELDRALGYEAAYAGTSFATFDQLGTLEYGSPIMNVTGDRVAEHGLATVGYDDEGVAGQRFDIVKDGRLVGYQLDRRMSLMKGLGRSNGCAFADSPGHMPIQRMANVSLQPALNGPSTEEMISGVDRGIYVVGNKSWSIDMQRYNFQFTGQRFFKIENGRLAGQLRDVAYQATTTDFWRSMDAVGGPETYVLAGAFNCGKGQPGQVAPVSHGCPSALFRGVRILNTIQEGGK</sequence>
<evidence type="ECO:0000256" key="2">
    <source>
        <dbReference type="ARBA" id="ARBA00022670"/>
    </source>
</evidence>
<keyword evidence="8" id="KW-1185">Reference proteome</keyword>
<evidence type="ECO:0000313" key="8">
    <source>
        <dbReference type="Proteomes" id="UP000606172"/>
    </source>
</evidence>
<dbReference type="Pfam" id="PF19289">
    <property type="entry name" value="PmbA_TldD_3rd"/>
    <property type="match status" value="1"/>
</dbReference>
<protein>
    <recommendedName>
        <fullName evidence="9">TldD protein</fullName>
    </recommendedName>
</protein>
<dbReference type="FunFam" id="3.30.2290.10:FF:000003">
    <property type="entry name" value="Zinc-dependent protease, TldD/PmbA family"/>
    <property type="match status" value="1"/>
</dbReference>
<dbReference type="PANTHER" id="PTHR30624:SF10">
    <property type="entry name" value="CONSERVED PROTEIN"/>
    <property type="match status" value="1"/>
</dbReference>
<dbReference type="RefSeq" id="WP_204027536.1">
    <property type="nucleotide sequence ID" value="NZ_BOOW01000027.1"/>
</dbReference>
<reference evidence="7" key="1">
    <citation type="submission" date="2021-01" db="EMBL/GenBank/DDBJ databases">
        <title>Whole genome shotgun sequence of Sinosporangium siamense NBRC 109515.</title>
        <authorList>
            <person name="Komaki H."/>
            <person name="Tamura T."/>
        </authorList>
    </citation>
    <scope>NUCLEOTIDE SEQUENCE</scope>
    <source>
        <strain evidence="7">NBRC 109515</strain>
    </source>
</reference>
<dbReference type="PANTHER" id="PTHR30624">
    <property type="entry name" value="UNCHARACTERIZED PROTEIN TLDD AND PMBA"/>
    <property type="match status" value="1"/>
</dbReference>
<evidence type="ECO:0000256" key="1">
    <source>
        <dbReference type="ARBA" id="ARBA00005836"/>
    </source>
</evidence>
<dbReference type="Pfam" id="PF01523">
    <property type="entry name" value="PmbA_TldD_1st"/>
    <property type="match status" value="1"/>
</dbReference>
<keyword evidence="4" id="KW-0482">Metalloprotease</keyword>
<dbReference type="InterPro" id="IPR035068">
    <property type="entry name" value="TldD/PmbA_N"/>
</dbReference>
<feature type="domain" description="Metalloprotease TldD/E C-terminal" evidence="6">
    <location>
        <begin position="245"/>
        <end position="490"/>
    </location>
</feature>
<dbReference type="SUPFAM" id="SSF111283">
    <property type="entry name" value="Putative modulator of DNA gyrase, PmbA/TldD"/>
    <property type="match status" value="1"/>
</dbReference>
<feature type="domain" description="Metalloprotease TldD/E N-terminal" evidence="5">
    <location>
        <begin position="32"/>
        <end position="96"/>
    </location>
</feature>
<dbReference type="AlphaFoldDB" id="A0A919RIB9"/>
<comment type="caution">
    <text evidence="7">The sequence shown here is derived from an EMBL/GenBank/DDBJ whole genome shotgun (WGS) entry which is preliminary data.</text>
</comment>
<keyword evidence="3" id="KW-0378">Hydrolase</keyword>
<dbReference type="InterPro" id="IPR002510">
    <property type="entry name" value="Metalloprtase-TldD/E_N"/>
</dbReference>
<proteinExistence type="inferred from homology"/>
<dbReference type="EMBL" id="BOOW01000027">
    <property type="protein sequence ID" value="GII93837.1"/>
    <property type="molecule type" value="Genomic_DNA"/>
</dbReference>
<evidence type="ECO:0000313" key="7">
    <source>
        <dbReference type="EMBL" id="GII93837.1"/>
    </source>
</evidence>
<dbReference type="GO" id="GO:0005829">
    <property type="term" value="C:cytosol"/>
    <property type="evidence" value="ECO:0007669"/>
    <property type="project" value="TreeGrafter"/>
</dbReference>
<evidence type="ECO:0008006" key="9">
    <source>
        <dbReference type="Google" id="ProtNLM"/>
    </source>
</evidence>
<dbReference type="GO" id="GO:0008237">
    <property type="term" value="F:metallopeptidase activity"/>
    <property type="evidence" value="ECO:0007669"/>
    <property type="project" value="UniProtKB-KW"/>
</dbReference>
<evidence type="ECO:0000256" key="3">
    <source>
        <dbReference type="ARBA" id="ARBA00022801"/>
    </source>
</evidence>
<dbReference type="InterPro" id="IPR045569">
    <property type="entry name" value="Metalloprtase-TldD/E_C"/>
</dbReference>
<dbReference type="InterPro" id="IPR051463">
    <property type="entry name" value="Peptidase_U62_metallo"/>
</dbReference>
<comment type="similarity">
    <text evidence="1">Belongs to the peptidase U62 family.</text>
</comment>
<evidence type="ECO:0000259" key="5">
    <source>
        <dbReference type="Pfam" id="PF01523"/>
    </source>
</evidence>
<dbReference type="GO" id="GO:0006508">
    <property type="term" value="P:proteolysis"/>
    <property type="evidence" value="ECO:0007669"/>
    <property type="project" value="UniProtKB-KW"/>
</dbReference>
<dbReference type="InterPro" id="IPR036059">
    <property type="entry name" value="TldD/PmbA_sf"/>
</dbReference>
<keyword evidence="2" id="KW-0645">Protease</keyword>
<evidence type="ECO:0000259" key="6">
    <source>
        <dbReference type="Pfam" id="PF19289"/>
    </source>
</evidence>
<organism evidence="7 8">
    <name type="scientific">Sinosporangium siamense</name>
    <dbReference type="NCBI Taxonomy" id="1367973"/>
    <lineage>
        <taxon>Bacteria</taxon>
        <taxon>Bacillati</taxon>
        <taxon>Actinomycetota</taxon>
        <taxon>Actinomycetes</taxon>
        <taxon>Streptosporangiales</taxon>
        <taxon>Streptosporangiaceae</taxon>
        <taxon>Sinosporangium</taxon>
    </lineage>
</organism>
<evidence type="ECO:0000256" key="4">
    <source>
        <dbReference type="ARBA" id="ARBA00023049"/>
    </source>
</evidence>